<protein>
    <recommendedName>
        <fullName evidence="4">DUF732 domain-containing protein</fullName>
    </recommendedName>
</protein>
<proteinExistence type="predicted"/>
<accession>A0ABV3G0S5</accession>
<name>A0ABV3G0S5_9NOCA</name>
<evidence type="ECO:0000313" key="3">
    <source>
        <dbReference type="Proteomes" id="UP001551695"/>
    </source>
</evidence>
<feature type="signal peptide" evidence="1">
    <location>
        <begin position="1"/>
        <end position="24"/>
    </location>
</feature>
<reference evidence="2 3" key="1">
    <citation type="submission" date="2024-06" db="EMBL/GenBank/DDBJ databases">
        <title>The Natural Products Discovery Center: Release of the First 8490 Sequenced Strains for Exploring Actinobacteria Biosynthetic Diversity.</title>
        <authorList>
            <person name="Kalkreuter E."/>
            <person name="Kautsar S.A."/>
            <person name="Yang D."/>
            <person name="Bader C.D."/>
            <person name="Teijaro C.N."/>
            <person name="Fluegel L."/>
            <person name="Davis C.M."/>
            <person name="Simpson J.R."/>
            <person name="Lauterbach L."/>
            <person name="Steele A.D."/>
            <person name="Gui C."/>
            <person name="Meng S."/>
            <person name="Li G."/>
            <person name="Viehrig K."/>
            <person name="Ye F."/>
            <person name="Su P."/>
            <person name="Kiefer A.F."/>
            <person name="Nichols A."/>
            <person name="Cepeda A.J."/>
            <person name="Yan W."/>
            <person name="Fan B."/>
            <person name="Jiang Y."/>
            <person name="Adhikari A."/>
            <person name="Zheng C.-J."/>
            <person name="Schuster L."/>
            <person name="Cowan T.M."/>
            <person name="Smanski M.J."/>
            <person name="Chevrette M.G."/>
            <person name="De Carvalho L.P.S."/>
            <person name="Shen B."/>
        </authorList>
    </citation>
    <scope>NUCLEOTIDE SEQUENCE [LARGE SCALE GENOMIC DNA]</scope>
    <source>
        <strain evidence="2 3">NPDC050403</strain>
    </source>
</reference>
<dbReference type="PROSITE" id="PS51257">
    <property type="entry name" value="PROKAR_LIPOPROTEIN"/>
    <property type="match status" value="1"/>
</dbReference>
<feature type="chain" id="PRO_5046122130" description="DUF732 domain-containing protein" evidence="1">
    <location>
        <begin position="25"/>
        <end position="109"/>
    </location>
</feature>
<evidence type="ECO:0000313" key="2">
    <source>
        <dbReference type="EMBL" id="MEV0711285.1"/>
    </source>
</evidence>
<dbReference type="EMBL" id="JBFAKC010000014">
    <property type="protein sequence ID" value="MEV0711285.1"/>
    <property type="molecule type" value="Genomic_DNA"/>
</dbReference>
<keyword evidence="3" id="KW-1185">Reference proteome</keyword>
<gene>
    <name evidence="2" type="ORF">AB0I48_27335</name>
</gene>
<comment type="caution">
    <text evidence="2">The sequence shown here is derived from an EMBL/GenBank/DDBJ whole genome shotgun (WGS) entry which is preliminary data.</text>
</comment>
<organism evidence="2 3">
    <name type="scientific">Nocardia aurea</name>
    <dbReference type="NCBI Taxonomy" id="2144174"/>
    <lineage>
        <taxon>Bacteria</taxon>
        <taxon>Bacillati</taxon>
        <taxon>Actinomycetota</taxon>
        <taxon>Actinomycetes</taxon>
        <taxon>Mycobacteriales</taxon>
        <taxon>Nocardiaceae</taxon>
        <taxon>Nocardia</taxon>
    </lineage>
</organism>
<dbReference type="RefSeq" id="WP_109523145.1">
    <property type="nucleotide sequence ID" value="NZ_JBFAKC010000014.1"/>
</dbReference>
<keyword evidence="1" id="KW-0732">Signal</keyword>
<evidence type="ECO:0000256" key="1">
    <source>
        <dbReference type="SAM" id="SignalP"/>
    </source>
</evidence>
<sequence length="109" mass="11345">MRIFLVTAAVVALPILSACGSDSATEPPALTAADLSRSLQDKGLRDKDLADCAAALYVSEGISQQGLRTMIGDEYDNKTADPATLGMSKEDGDRARAANAKIATECLGK</sequence>
<dbReference type="Proteomes" id="UP001551695">
    <property type="component" value="Unassembled WGS sequence"/>
</dbReference>
<evidence type="ECO:0008006" key="4">
    <source>
        <dbReference type="Google" id="ProtNLM"/>
    </source>
</evidence>